<comment type="caution">
    <text evidence="1">The sequence shown here is derived from an EMBL/GenBank/DDBJ whole genome shotgun (WGS) entry which is preliminary data.</text>
</comment>
<dbReference type="AlphaFoldDB" id="A0A7V0Q7G0"/>
<gene>
    <name evidence="1" type="ORF">ENH14_02870</name>
</gene>
<reference evidence="1" key="1">
    <citation type="journal article" date="2020" name="mSystems">
        <title>Genome- and Community-Level Interaction Insights into Carbon Utilization and Element Cycling Functions of Hydrothermarchaeota in Hydrothermal Sediment.</title>
        <authorList>
            <person name="Zhou Z."/>
            <person name="Liu Y."/>
            <person name="Xu W."/>
            <person name="Pan J."/>
            <person name="Luo Z.H."/>
            <person name="Li M."/>
        </authorList>
    </citation>
    <scope>NUCLEOTIDE SEQUENCE [LARGE SCALE GENOMIC DNA]</scope>
    <source>
        <strain evidence="1">HyVt-28</strain>
    </source>
</reference>
<dbReference type="EMBL" id="DRDR01000123">
    <property type="protein sequence ID" value="HDL60380.1"/>
    <property type="molecule type" value="Genomic_DNA"/>
</dbReference>
<organism evidence="1">
    <name type="scientific">candidate division WOR-3 bacterium</name>
    <dbReference type="NCBI Taxonomy" id="2052148"/>
    <lineage>
        <taxon>Bacteria</taxon>
        <taxon>Bacteria division WOR-3</taxon>
    </lineage>
</organism>
<proteinExistence type="predicted"/>
<dbReference type="Gene3D" id="3.40.30.10">
    <property type="entry name" value="Glutaredoxin"/>
    <property type="match status" value="1"/>
</dbReference>
<evidence type="ECO:0000313" key="1">
    <source>
        <dbReference type="EMBL" id="HDL60380.1"/>
    </source>
</evidence>
<dbReference type="CDD" id="cd02980">
    <property type="entry name" value="TRX_Fd_family"/>
    <property type="match status" value="1"/>
</dbReference>
<dbReference type="SUPFAM" id="SSF52833">
    <property type="entry name" value="Thioredoxin-like"/>
    <property type="match status" value="1"/>
</dbReference>
<accession>A0A7V0Q7G0</accession>
<sequence length="120" mass="13610">MKLEDLRRIREKAEREMKLREGKARIKIIVGMGTSGIAAGAREVLKVFLEEVEKRNLKDVIVTQTGEKGLASHEPVVEIHEEDKPIIVYGNVTPELVRRIVAEHIVNSNPVSDYVIEVRE</sequence>
<dbReference type="Proteomes" id="UP000886381">
    <property type="component" value="Unassembled WGS sequence"/>
</dbReference>
<dbReference type="InterPro" id="IPR036249">
    <property type="entry name" value="Thioredoxin-like_sf"/>
</dbReference>
<protein>
    <submittedName>
        <fullName evidence="1">(2Fe-2S) ferredoxin domain-containing protein</fullName>
    </submittedName>
</protein>
<name>A0A7V0Q7G0_UNCW3</name>